<dbReference type="InterPro" id="IPR045063">
    <property type="entry name" value="Dynamin_N"/>
</dbReference>
<evidence type="ECO:0000256" key="1">
    <source>
        <dbReference type="RuleBase" id="RU003932"/>
    </source>
</evidence>
<dbReference type="PROSITE" id="PS00410">
    <property type="entry name" value="G_DYNAMIN_1"/>
    <property type="match status" value="1"/>
</dbReference>
<dbReference type="InParanoid" id="E1ZB45"/>
<dbReference type="OrthoDB" id="5061070at2759"/>
<organism evidence="4">
    <name type="scientific">Chlorella variabilis</name>
    <name type="common">Green alga</name>
    <dbReference type="NCBI Taxonomy" id="554065"/>
    <lineage>
        <taxon>Eukaryota</taxon>
        <taxon>Viridiplantae</taxon>
        <taxon>Chlorophyta</taxon>
        <taxon>core chlorophytes</taxon>
        <taxon>Trebouxiophyceae</taxon>
        <taxon>Chlorellales</taxon>
        <taxon>Chlorellaceae</taxon>
        <taxon>Chlorella clade</taxon>
        <taxon>Chlorella</taxon>
    </lineage>
</organism>
<dbReference type="SMART" id="SM00053">
    <property type="entry name" value="DYNc"/>
    <property type="match status" value="1"/>
</dbReference>
<dbReference type="InterPro" id="IPR001401">
    <property type="entry name" value="Dynamin_GTPase"/>
</dbReference>
<dbReference type="AlphaFoldDB" id="E1ZB45"/>
<dbReference type="KEGG" id="cvr:CHLNCDRAFT_21811"/>
<dbReference type="CDD" id="cd08771">
    <property type="entry name" value="DLP_1"/>
    <property type="match status" value="1"/>
</dbReference>
<dbReference type="GO" id="GO:0016020">
    <property type="term" value="C:membrane"/>
    <property type="evidence" value="ECO:0007669"/>
    <property type="project" value="TreeGrafter"/>
</dbReference>
<dbReference type="Pfam" id="PF00350">
    <property type="entry name" value="Dynamin_N"/>
    <property type="match status" value="1"/>
</dbReference>
<keyword evidence="1" id="KW-0342">GTP-binding</keyword>
<dbReference type="InterPro" id="IPR022812">
    <property type="entry name" value="Dynamin"/>
</dbReference>
<dbReference type="GO" id="GO:0005874">
    <property type="term" value="C:microtubule"/>
    <property type="evidence" value="ECO:0007669"/>
    <property type="project" value="TreeGrafter"/>
</dbReference>
<dbReference type="Proteomes" id="UP000008141">
    <property type="component" value="Unassembled WGS sequence"/>
</dbReference>
<comment type="similarity">
    <text evidence="1">Belongs to the TRAFAC class dynamin-like GTPase superfamily. Dynamin/Fzo/YdjA family.</text>
</comment>
<keyword evidence="4" id="KW-1185">Reference proteome</keyword>
<evidence type="ECO:0000313" key="3">
    <source>
        <dbReference type="EMBL" id="EFN56960.1"/>
    </source>
</evidence>
<dbReference type="eggNOG" id="KOG0446">
    <property type="taxonomic scope" value="Eukaryota"/>
</dbReference>
<dbReference type="GO" id="GO:0008017">
    <property type="term" value="F:microtubule binding"/>
    <property type="evidence" value="ECO:0007669"/>
    <property type="project" value="TreeGrafter"/>
</dbReference>
<dbReference type="GO" id="GO:0005737">
    <property type="term" value="C:cytoplasm"/>
    <property type="evidence" value="ECO:0007669"/>
    <property type="project" value="TreeGrafter"/>
</dbReference>
<dbReference type="GeneID" id="17356557"/>
<dbReference type="PRINTS" id="PR00195">
    <property type="entry name" value="DYNAMIN"/>
</dbReference>
<evidence type="ECO:0000259" key="2">
    <source>
        <dbReference type="PROSITE" id="PS51718"/>
    </source>
</evidence>
<feature type="domain" description="Dynamin-type G" evidence="2">
    <location>
        <begin position="1"/>
        <end position="187"/>
    </location>
</feature>
<dbReference type="EMBL" id="GL433840">
    <property type="protein sequence ID" value="EFN56960.1"/>
    <property type="molecule type" value="Genomic_DNA"/>
</dbReference>
<proteinExistence type="inferred from homology"/>
<dbReference type="Gene3D" id="3.40.50.300">
    <property type="entry name" value="P-loop containing nucleotide triphosphate hydrolases"/>
    <property type="match status" value="1"/>
</dbReference>
<dbReference type="PROSITE" id="PS51718">
    <property type="entry name" value="G_DYNAMIN_2"/>
    <property type="match status" value="1"/>
</dbReference>
<dbReference type="GO" id="GO:0003924">
    <property type="term" value="F:GTPase activity"/>
    <property type="evidence" value="ECO:0007669"/>
    <property type="project" value="InterPro"/>
</dbReference>
<accession>E1ZB45</accession>
<dbReference type="STRING" id="554065.E1ZB45"/>
<evidence type="ECO:0000313" key="4">
    <source>
        <dbReference type="Proteomes" id="UP000008141"/>
    </source>
</evidence>
<reference evidence="3 4" key="1">
    <citation type="journal article" date="2010" name="Plant Cell">
        <title>The Chlorella variabilis NC64A genome reveals adaptation to photosymbiosis, coevolution with viruses, and cryptic sex.</title>
        <authorList>
            <person name="Blanc G."/>
            <person name="Duncan G."/>
            <person name="Agarkova I."/>
            <person name="Borodovsky M."/>
            <person name="Gurnon J."/>
            <person name="Kuo A."/>
            <person name="Lindquist E."/>
            <person name="Lucas S."/>
            <person name="Pangilinan J."/>
            <person name="Polle J."/>
            <person name="Salamov A."/>
            <person name="Terry A."/>
            <person name="Yamada T."/>
            <person name="Dunigan D.D."/>
            <person name="Grigoriev I.V."/>
            <person name="Claverie J.M."/>
            <person name="Van Etten J.L."/>
        </authorList>
    </citation>
    <scope>NUCLEOTIDE SEQUENCE [LARGE SCALE GENOMIC DNA]</scope>
    <source>
        <strain evidence="3 4">NC64A</strain>
    </source>
</reference>
<name>E1ZB45_CHLVA</name>
<dbReference type="RefSeq" id="XP_005849062.1">
    <property type="nucleotide sequence ID" value="XM_005849000.1"/>
</dbReference>
<dbReference type="GO" id="GO:0005525">
    <property type="term" value="F:GTP binding"/>
    <property type="evidence" value="ECO:0007669"/>
    <property type="project" value="UniProtKB-KW"/>
</dbReference>
<dbReference type="InterPro" id="IPR030381">
    <property type="entry name" value="G_DYNAMIN_dom"/>
</dbReference>
<dbReference type="OMA" id="MIESHIA"/>
<dbReference type="InterPro" id="IPR027417">
    <property type="entry name" value="P-loop_NTPase"/>
</dbReference>
<dbReference type="PANTHER" id="PTHR11566:SF173">
    <property type="entry name" value="DYNAMIN-RELATED PROTEIN 4C"/>
    <property type="match status" value="1"/>
</dbReference>
<dbReference type="SUPFAM" id="SSF52540">
    <property type="entry name" value="P-loop containing nucleoside triphosphate hydrolases"/>
    <property type="match status" value="1"/>
</dbReference>
<sequence>LQIPKIAVVGDQSSGKSSLIESIFGISLPRGEDIVTRTPIQVEHRYSDGEAYAELSFRSSPDSEELIKKRIADLSTIDDEVREATRRVAGSGKGVVDSPIYLRVYTNKLPDLTVLDLPGITRNAVEGQPEDIEEIINTMIESHIAGETTVVLAIVQANVDFSTAAAIKLAKKFDPNRDRTMVSPSCC</sequence>
<gene>
    <name evidence="3" type="ORF">CHLNCDRAFT_21811</name>
</gene>
<dbReference type="PANTHER" id="PTHR11566">
    <property type="entry name" value="DYNAMIN"/>
    <property type="match status" value="1"/>
</dbReference>
<protein>
    <recommendedName>
        <fullName evidence="2">Dynamin-type G domain-containing protein</fullName>
    </recommendedName>
</protein>
<dbReference type="InterPro" id="IPR019762">
    <property type="entry name" value="Dynamin_GTPase_CS"/>
</dbReference>
<feature type="non-terminal residue" evidence="3">
    <location>
        <position position="1"/>
    </location>
</feature>
<keyword evidence="1" id="KW-0547">Nucleotide-binding</keyword>